<dbReference type="Proteomes" id="UP000015106">
    <property type="component" value="Chromosome 7"/>
</dbReference>
<reference evidence="2" key="1">
    <citation type="journal article" date="2013" name="Nature">
        <title>Draft genome of the wheat A-genome progenitor Triticum urartu.</title>
        <authorList>
            <person name="Ling H.Q."/>
            <person name="Zhao S."/>
            <person name="Liu D."/>
            <person name="Wang J."/>
            <person name="Sun H."/>
            <person name="Zhang C."/>
            <person name="Fan H."/>
            <person name="Li D."/>
            <person name="Dong L."/>
            <person name="Tao Y."/>
            <person name="Gao C."/>
            <person name="Wu H."/>
            <person name="Li Y."/>
            <person name="Cui Y."/>
            <person name="Guo X."/>
            <person name="Zheng S."/>
            <person name="Wang B."/>
            <person name="Yu K."/>
            <person name="Liang Q."/>
            <person name="Yang W."/>
            <person name="Lou X."/>
            <person name="Chen J."/>
            <person name="Feng M."/>
            <person name="Jian J."/>
            <person name="Zhang X."/>
            <person name="Luo G."/>
            <person name="Jiang Y."/>
            <person name="Liu J."/>
            <person name="Wang Z."/>
            <person name="Sha Y."/>
            <person name="Zhang B."/>
            <person name="Wu H."/>
            <person name="Tang D."/>
            <person name="Shen Q."/>
            <person name="Xue P."/>
            <person name="Zou S."/>
            <person name="Wang X."/>
            <person name="Liu X."/>
            <person name="Wang F."/>
            <person name="Yang Y."/>
            <person name="An X."/>
            <person name="Dong Z."/>
            <person name="Zhang K."/>
            <person name="Zhang X."/>
            <person name="Luo M.C."/>
            <person name="Dvorak J."/>
            <person name="Tong Y."/>
            <person name="Wang J."/>
            <person name="Yang H."/>
            <person name="Li Z."/>
            <person name="Wang D."/>
            <person name="Zhang A."/>
            <person name="Wang J."/>
        </authorList>
    </citation>
    <scope>NUCLEOTIDE SEQUENCE</scope>
    <source>
        <strain evidence="2">cv. G1812</strain>
    </source>
</reference>
<dbReference type="AlphaFoldDB" id="A0A8R7UXV0"/>
<reference evidence="1" key="2">
    <citation type="submission" date="2018-03" db="EMBL/GenBank/DDBJ databases">
        <title>The Triticum urartu genome reveals the dynamic nature of wheat genome evolution.</title>
        <authorList>
            <person name="Ling H."/>
            <person name="Ma B."/>
            <person name="Shi X."/>
            <person name="Liu H."/>
            <person name="Dong L."/>
            <person name="Sun H."/>
            <person name="Cao Y."/>
            <person name="Gao Q."/>
            <person name="Zheng S."/>
            <person name="Li Y."/>
            <person name="Yu Y."/>
            <person name="Du H."/>
            <person name="Qi M."/>
            <person name="Li Y."/>
            <person name="Yu H."/>
            <person name="Cui Y."/>
            <person name="Wang N."/>
            <person name="Chen C."/>
            <person name="Wu H."/>
            <person name="Zhao Y."/>
            <person name="Zhang J."/>
            <person name="Li Y."/>
            <person name="Zhou W."/>
            <person name="Zhang B."/>
            <person name="Hu W."/>
            <person name="Eijk M."/>
            <person name="Tang J."/>
            <person name="Witsenboer H."/>
            <person name="Zhao S."/>
            <person name="Li Z."/>
            <person name="Zhang A."/>
            <person name="Wang D."/>
            <person name="Liang C."/>
        </authorList>
    </citation>
    <scope>NUCLEOTIDE SEQUENCE [LARGE SCALE GENOMIC DNA]</scope>
    <source>
        <strain evidence="1">cv. G1812</strain>
    </source>
</reference>
<evidence type="ECO:0000313" key="2">
    <source>
        <dbReference type="Proteomes" id="UP000015106"/>
    </source>
</evidence>
<reference evidence="1" key="3">
    <citation type="submission" date="2022-06" db="UniProtKB">
        <authorList>
            <consortium name="EnsemblPlants"/>
        </authorList>
    </citation>
    <scope>IDENTIFICATION</scope>
</reference>
<name>A0A8R7UXV0_TRIUA</name>
<evidence type="ECO:0000313" key="1">
    <source>
        <dbReference type="EnsemblPlants" id="TuG1812G0700001011.01.T01.cds450678"/>
    </source>
</evidence>
<protein>
    <submittedName>
        <fullName evidence="1">Uncharacterized protein</fullName>
    </submittedName>
</protein>
<proteinExistence type="predicted"/>
<keyword evidence="2" id="KW-1185">Reference proteome</keyword>
<dbReference type="EnsemblPlants" id="TuG1812G0700001011.01.T01">
    <property type="protein sequence ID" value="TuG1812G0700001011.01.T01.cds450678"/>
    <property type="gene ID" value="TuG1812G0700001011.01"/>
</dbReference>
<organism evidence="1 2">
    <name type="scientific">Triticum urartu</name>
    <name type="common">Red wild einkorn</name>
    <name type="synonym">Crithodium urartu</name>
    <dbReference type="NCBI Taxonomy" id="4572"/>
    <lineage>
        <taxon>Eukaryota</taxon>
        <taxon>Viridiplantae</taxon>
        <taxon>Streptophyta</taxon>
        <taxon>Embryophyta</taxon>
        <taxon>Tracheophyta</taxon>
        <taxon>Spermatophyta</taxon>
        <taxon>Magnoliopsida</taxon>
        <taxon>Liliopsida</taxon>
        <taxon>Poales</taxon>
        <taxon>Poaceae</taxon>
        <taxon>BOP clade</taxon>
        <taxon>Pooideae</taxon>
        <taxon>Triticodae</taxon>
        <taxon>Triticeae</taxon>
        <taxon>Triticinae</taxon>
        <taxon>Triticum</taxon>
    </lineage>
</organism>
<sequence length="72" mass="8331">MHCLKGCTKKLKHILQFCLVLEELQNRSHKIKMHCLKGCNALRTNVDVIFLSGYNFTTRFSCTLAILLYLKS</sequence>
<accession>A0A8R7UXV0</accession>
<dbReference type="Gramene" id="TuG1812G0700001011.01.T01">
    <property type="protein sequence ID" value="TuG1812G0700001011.01.T01.cds450678"/>
    <property type="gene ID" value="TuG1812G0700001011.01"/>
</dbReference>